<dbReference type="PANTHER" id="PTHR43488">
    <property type="entry name" value="GLUTAMATE-PYRUVATE AMINOTRANSFERASE ALAA"/>
    <property type="match status" value="1"/>
</dbReference>
<dbReference type="Gene3D" id="3.40.640.10">
    <property type="entry name" value="Type I PLP-dependent aspartate aminotransferase-like (Major domain)"/>
    <property type="match status" value="1"/>
</dbReference>
<gene>
    <name evidence="8" type="ORF">A3D45_03200</name>
</gene>
<evidence type="ECO:0000256" key="1">
    <source>
        <dbReference type="ARBA" id="ARBA00001933"/>
    </source>
</evidence>
<dbReference type="InterPro" id="IPR015424">
    <property type="entry name" value="PyrdxlP-dep_Trfase"/>
</dbReference>
<organism evidence="8 9">
    <name type="scientific">Candidatus Falkowbacteria bacterium RIFCSPHIGHO2_02_FULL_42_9</name>
    <dbReference type="NCBI Taxonomy" id="1797986"/>
    <lineage>
        <taxon>Bacteria</taxon>
        <taxon>Candidatus Falkowiibacteriota</taxon>
    </lineage>
</organism>
<protein>
    <recommendedName>
        <fullName evidence="6">alanine transaminase</fullName>
        <ecNumber evidence="6">2.6.1.2</ecNumber>
    </recommendedName>
</protein>
<dbReference type="SUPFAM" id="SSF53383">
    <property type="entry name" value="PLP-dependent transferases"/>
    <property type="match status" value="1"/>
</dbReference>
<dbReference type="InterPro" id="IPR004839">
    <property type="entry name" value="Aminotransferase_I/II_large"/>
</dbReference>
<dbReference type="Gene3D" id="3.90.1150.10">
    <property type="entry name" value="Aspartate Aminotransferase, domain 1"/>
    <property type="match status" value="1"/>
</dbReference>
<comment type="cofactor">
    <cofactor evidence="1">
        <name>pyridoxal 5'-phosphate</name>
        <dbReference type="ChEBI" id="CHEBI:597326"/>
    </cofactor>
</comment>
<evidence type="ECO:0000256" key="6">
    <source>
        <dbReference type="ARBA" id="ARBA00026106"/>
    </source>
</evidence>
<feature type="domain" description="Aminotransferase class I/classII large" evidence="7">
    <location>
        <begin position="46"/>
        <end position="403"/>
    </location>
</feature>
<proteinExistence type="inferred from homology"/>
<sequence>MKTIINRARAALLKYDIRALAVIADKLKTLGRDIWAWENIGDPIKQGHQAPDWIKQALINVVKKNSNWGYSPTEGLDEAREFIAATERQQGIRLAKQDIVFTSGLGHGINTLYQSLLNGGGRAIHPSPAYPAHSSSESFFAGAAPIFYACRATNNWQPNLNDLEEKIKKHPEIRFILTIFPNNPTSVCYSDEILKGIAALARRYDLGVISDETYIRLLYKNQTQTGLAKIMSAGQPFPLIVMKSTSKDIPWPGGRSGWLEFYNLGQDKNFAELEETIKQNLRVQVGSTTMVQAALPAIYGDPRYQTYLAGFIAKLEKQSRYISALLNTVKGIYCVPGQGAFYLAAVFKDGVLRPGQSLPITNAKAKEYIESLTADPNLPLDKRFAFYLMAAKGIILTPLSSFEGPP</sequence>
<dbReference type="EMBL" id="MFFT01000014">
    <property type="protein sequence ID" value="OGF23369.1"/>
    <property type="molecule type" value="Genomic_DNA"/>
</dbReference>
<dbReference type="Pfam" id="PF00155">
    <property type="entry name" value="Aminotran_1_2"/>
    <property type="match status" value="1"/>
</dbReference>
<name>A0A1F5S9P7_9BACT</name>
<dbReference type="EC" id="2.6.1.2" evidence="6"/>
<feature type="non-terminal residue" evidence="8">
    <location>
        <position position="406"/>
    </location>
</feature>
<dbReference type="GO" id="GO:0030170">
    <property type="term" value="F:pyridoxal phosphate binding"/>
    <property type="evidence" value="ECO:0007669"/>
    <property type="project" value="InterPro"/>
</dbReference>
<evidence type="ECO:0000259" key="7">
    <source>
        <dbReference type="Pfam" id="PF00155"/>
    </source>
</evidence>
<dbReference type="PANTHER" id="PTHR43488:SF2">
    <property type="entry name" value="GLUTAMATE-PYRUVATE AMINOTRANSFERASE ALAA"/>
    <property type="match status" value="1"/>
</dbReference>
<evidence type="ECO:0000313" key="9">
    <source>
        <dbReference type="Proteomes" id="UP000176877"/>
    </source>
</evidence>
<dbReference type="CDD" id="cd00609">
    <property type="entry name" value="AAT_like"/>
    <property type="match status" value="1"/>
</dbReference>
<reference evidence="8 9" key="1">
    <citation type="journal article" date="2016" name="Nat. Commun.">
        <title>Thousands of microbial genomes shed light on interconnected biogeochemical processes in an aquifer system.</title>
        <authorList>
            <person name="Anantharaman K."/>
            <person name="Brown C.T."/>
            <person name="Hug L.A."/>
            <person name="Sharon I."/>
            <person name="Castelle C.J."/>
            <person name="Probst A.J."/>
            <person name="Thomas B.C."/>
            <person name="Singh A."/>
            <person name="Wilkins M.J."/>
            <person name="Karaoz U."/>
            <person name="Brodie E.L."/>
            <person name="Williams K.H."/>
            <person name="Hubbard S.S."/>
            <person name="Banfield J.F."/>
        </authorList>
    </citation>
    <scope>NUCLEOTIDE SEQUENCE [LARGE SCALE GENOMIC DNA]</scope>
</reference>
<evidence type="ECO:0000256" key="2">
    <source>
        <dbReference type="ARBA" id="ARBA00007441"/>
    </source>
</evidence>
<dbReference type="InterPro" id="IPR015421">
    <property type="entry name" value="PyrdxlP-dep_Trfase_major"/>
</dbReference>
<evidence type="ECO:0000313" key="8">
    <source>
        <dbReference type="EMBL" id="OGF23369.1"/>
    </source>
</evidence>
<dbReference type="InterPro" id="IPR051926">
    <property type="entry name" value="Ala_Aminotransferase"/>
</dbReference>
<keyword evidence="5" id="KW-0663">Pyridoxal phosphate</keyword>
<dbReference type="Proteomes" id="UP000176877">
    <property type="component" value="Unassembled WGS sequence"/>
</dbReference>
<evidence type="ECO:0000256" key="5">
    <source>
        <dbReference type="ARBA" id="ARBA00022898"/>
    </source>
</evidence>
<dbReference type="InterPro" id="IPR015422">
    <property type="entry name" value="PyrdxlP-dep_Trfase_small"/>
</dbReference>
<keyword evidence="4" id="KW-0808">Transferase</keyword>
<dbReference type="AlphaFoldDB" id="A0A1F5S9P7"/>
<dbReference type="GO" id="GO:0004021">
    <property type="term" value="F:L-alanine:2-oxoglutarate aminotransferase activity"/>
    <property type="evidence" value="ECO:0007669"/>
    <property type="project" value="UniProtKB-EC"/>
</dbReference>
<evidence type="ECO:0000256" key="3">
    <source>
        <dbReference type="ARBA" id="ARBA00022576"/>
    </source>
</evidence>
<comment type="caution">
    <text evidence="8">The sequence shown here is derived from an EMBL/GenBank/DDBJ whole genome shotgun (WGS) entry which is preliminary data.</text>
</comment>
<evidence type="ECO:0000256" key="4">
    <source>
        <dbReference type="ARBA" id="ARBA00022679"/>
    </source>
</evidence>
<accession>A0A1F5S9P7</accession>
<comment type="similarity">
    <text evidence="2">Belongs to the class-I pyridoxal-phosphate-dependent aminotransferase family.</text>
</comment>
<keyword evidence="3" id="KW-0032">Aminotransferase</keyword>